<dbReference type="PANTHER" id="PTHR45982:SF11">
    <property type="entry name" value="E3 UBIQUITIN-PROTEIN LIGASE HERC1 ISOFORM X1-RELATED"/>
    <property type="match status" value="1"/>
</dbReference>
<feature type="repeat" description="RCC1" evidence="1">
    <location>
        <begin position="2"/>
        <end position="61"/>
    </location>
</feature>
<dbReference type="SUPFAM" id="SSF50985">
    <property type="entry name" value="RCC1/BLIP-II"/>
    <property type="match status" value="1"/>
</dbReference>
<proteinExistence type="predicted"/>
<sequence>MLQLLAAGSNAHGQLSNGSLDDAYQFTPASFDGLPEASLPPHTTEIDLAFGANHTLALVTQVESQSSTTCLWGCGLGSQGQLGPTIKQMGATPLFRSIKPEAPEIGGCSPRLIAAAWETSYVVFSRTSASDVLISMGGNDFGDLGVKLTPKTRNRSVHTISLDHLHVEDVSLGICRLQFDHIRAGPHHVVASIFATAPGGTTYSVVVGWGAARHGQLGGDGGTKQYDTLRLISQRPHNDRIIGIGVGNQHTVLLGAQGEAEMHGSNRKDQRGAAVTSLPNVLQVGCTWNGTYILSKQDDNVCISASGSNTHSQLGPMSRSSREVRISELLGPDVTINSLVCGSEHVLLWRRKLAGTGEDGMQHVWGWGWNEHGNLATGSTDDVPLPTKCFSINPKDHIVGVWAGCATSWIAVNRDTQER</sequence>
<dbReference type="InterPro" id="IPR051553">
    <property type="entry name" value="Ran_GTPase-activating"/>
</dbReference>
<dbReference type="PANTHER" id="PTHR45982">
    <property type="entry name" value="REGULATOR OF CHROMOSOME CONDENSATION"/>
    <property type="match status" value="1"/>
</dbReference>
<dbReference type="STRING" id="1884261.A0A5C3QWJ1"/>
<dbReference type="Proteomes" id="UP000305067">
    <property type="component" value="Unassembled WGS sequence"/>
</dbReference>
<dbReference type="EMBL" id="ML178815">
    <property type="protein sequence ID" value="TFL06355.1"/>
    <property type="molecule type" value="Genomic_DNA"/>
</dbReference>
<name>A0A5C3QWJ1_9AGAR</name>
<keyword evidence="3" id="KW-1185">Reference proteome</keyword>
<feature type="repeat" description="RCC1" evidence="1">
    <location>
        <begin position="204"/>
        <end position="257"/>
    </location>
</feature>
<dbReference type="AlphaFoldDB" id="A0A5C3QWJ1"/>
<evidence type="ECO:0000313" key="2">
    <source>
        <dbReference type="EMBL" id="TFL06355.1"/>
    </source>
</evidence>
<accession>A0A5C3QWJ1</accession>
<dbReference type="GO" id="GO:0005085">
    <property type="term" value="F:guanyl-nucleotide exchange factor activity"/>
    <property type="evidence" value="ECO:0007669"/>
    <property type="project" value="TreeGrafter"/>
</dbReference>
<dbReference type="InterPro" id="IPR000408">
    <property type="entry name" value="Reg_chr_condens"/>
</dbReference>
<gene>
    <name evidence="2" type="ORF">BDV98DRAFT_609992</name>
</gene>
<evidence type="ECO:0000313" key="3">
    <source>
        <dbReference type="Proteomes" id="UP000305067"/>
    </source>
</evidence>
<dbReference type="OrthoDB" id="5370059at2759"/>
<dbReference type="Gene3D" id="2.130.10.30">
    <property type="entry name" value="Regulator of chromosome condensation 1/beta-lactamase-inhibitor protein II"/>
    <property type="match status" value="2"/>
</dbReference>
<reference evidence="2 3" key="1">
    <citation type="journal article" date="2019" name="Nat. Ecol. Evol.">
        <title>Megaphylogeny resolves global patterns of mushroom evolution.</title>
        <authorList>
            <person name="Varga T."/>
            <person name="Krizsan K."/>
            <person name="Foldi C."/>
            <person name="Dima B."/>
            <person name="Sanchez-Garcia M."/>
            <person name="Sanchez-Ramirez S."/>
            <person name="Szollosi G.J."/>
            <person name="Szarkandi J.G."/>
            <person name="Papp V."/>
            <person name="Albert L."/>
            <person name="Andreopoulos W."/>
            <person name="Angelini C."/>
            <person name="Antonin V."/>
            <person name="Barry K.W."/>
            <person name="Bougher N.L."/>
            <person name="Buchanan P."/>
            <person name="Buyck B."/>
            <person name="Bense V."/>
            <person name="Catcheside P."/>
            <person name="Chovatia M."/>
            <person name="Cooper J."/>
            <person name="Damon W."/>
            <person name="Desjardin D."/>
            <person name="Finy P."/>
            <person name="Geml J."/>
            <person name="Haridas S."/>
            <person name="Hughes K."/>
            <person name="Justo A."/>
            <person name="Karasinski D."/>
            <person name="Kautmanova I."/>
            <person name="Kiss B."/>
            <person name="Kocsube S."/>
            <person name="Kotiranta H."/>
            <person name="LaButti K.M."/>
            <person name="Lechner B.E."/>
            <person name="Liimatainen K."/>
            <person name="Lipzen A."/>
            <person name="Lukacs Z."/>
            <person name="Mihaltcheva S."/>
            <person name="Morgado L.N."/>
            <person name="Niskanen T."/>
            <person name="Noordeloos M.E."/>
            <person name="Ohm R.A."/>
            <person name="Ortiz-Santana B."/>
            <person name="Ovrebo C."/>
            <person name="Racz N."/>
            <person name="Riley R."/>
            <person name="Savchenko A."/>
            <person name="Shiryaev A."/>
            <person name="Soop K."/>
            <person name="Spirin V."/>
            <person name="Szebenyi C."/>
            <person name="Tomsovsky M."/>
            <person name="Tulloss R.E."/>
            <person name="Uehling J."/>
            <person name="Grigoriev I.V."/>
            <person name="Vagvolgyi C."/>
            <person name="Papp T."/>
            <person name="Martin F.M."/>
            <person name="Miettinen O."/>
            <person name="Hibbett D.S."/>
            <person name="Nagy L.G."/>
        </authorList>
    </citation>
    <scope>NUCLEOTIDE SEQUENCE [LARGE SCALE GENOMIC DNA]</scope>
    <source>
        <strain evidence="2 3">CBS 309.79</strain>
    </source>
</reference>
<evidence type="ECO:0000256" key="1">
    <source>
        <dbReference type="PROSITE-ProRule" id="PRU00235"/>
    </source>
</evidence>
<dbReference type="GO" id="GO:0005737">
    <property type="term" value="C:cytoplasm"/>
    <property type="evidence" value="ECO:0007669"/>
    <property type="project" value="TreeGrafter"/>
</dbReference>
<protein>
    <submittedName>
        <fullName evidence="2">Regulator of chromosome condensation 1/beta-lactamase-inhibitor protein II</fullName>
    </submittedName>
</protein>
<dbReference type="Pfam" id="PF00415">
    <property type="entry name" value="RCC1"/>
    <property type="match status" value="1"/>
</dbReference>
<organism evidence="2 3">
    <name type="scientific">Pterulicium gracile</name>
    <dbReference type="NCBI Taxonomy" id="1884261"/>
    <lineage>
        <taxon>Eukaryota</taxon>
        <taxon>Fungi</taxon>
        <taxon>Dikarya</taxon>
        <taxon>Basidiomycota</taxon>
        <taxon>Agaricomycotina</taxon>
        <taxon>Agaricomycetes</taxon>
        <taxon>Agaricomycetidae</taxon>
        <taxon>Agaricales</taxon>
        <taxon>Pleurotineae</taxon>
        <taxon>Pterulaceae</taxon>
        <taxon>Pterulicium</taxon>
    </lineage>
</organism>
<dbReference type="InterPro" id="IPR009091">
    <property type="entry name" value="RCC1/BLIP-II"/>
</dbReference>
<dbReference type="PROSITE" id="PS50012">
    <property type="entry name" value="RCC1_3"/>
    <property type="match status" value="2"/>
</dbReference>